<comment type="caution">
    <text evidence="13">The sequence shown here is derived from an EMBL/GenBank/DDBJ whole genome shotgun (WGS) entry which is preliminary data.</text>
</comment>
<dbReference type="GO" id="GO:0006225">
    <property type="term" value="P:UDP biosynthetic process"/>
    <property type="evidence" value="ECO:0007669"/>
    <property type="project" value="TreeGrafter"/>
</dbReference>
<dbReference type="NCBIfam" id="TIGR02075">
    <property type="entry name" value="pyrH_bact"/>
    <property type="match status" value="1"/>
</dbReference>
<keyword evidence="4 11" id="KW-0963">Cytoplasm</keyword>
<gene>
    <name evidence="11" type="primary">pyrH</name>
    <name evidence="13" type="ORF">CcarbDRAFT_1198</name>
</gene>
<keyword evidence="5 11" id="KW-0808">Transferase</keyword>
<dbReference type="AlphaFoldDB" id="C6PQY1"/>
<evidence type="ECO:0000259" key="12">
    <source>
        <dbReference type="Pfam" id="PF00696"/>
    </source>
</evidence>
<feature type="binding site" evidence="11">
    <location>
        <position position="169"/>
    </location>
    <ligand>
        <name>ATP</name>
        <dbReference type="ChEBI" id="CHEBI:30616"/>
    </ligand>
</feature>
<evidence type="ECO:0000256" key="11">
    <source>
        <dbReference type="HAMAP-Rule" id="MF_01220"/>
    </source>
</evidence>
<comment type="subcellular location">
    <subcellularLocation>
        <location evidence="1 11">Cytoplasm</location>
    </subcellularLocation>
</comment>
<dbReference type="SUPFAM" id="SSF53633">
    <property type="entry name" value="Carbamate kinase-like"/>
    <property type="match status" value="1"/>
</dbReference>
<dbReference type="InterPro" id="IPR001048">
    <property type="entry name" value="Asp/Glu/Uridylate_kinase"/>
</dbReference>
<dbReference type="GO" id="GO:0005737">
    <property type="term" value="C:cytoplasm"/>
    <property type="evidence" value="ECO:0007669"/>
    <property type="project" value="UniProtKB-SubCell"/>
</dbReference>
<evidence type="ECO:0000313" key="14">
    <source>
        <dbReference type="Proteomes" id="UP000004198"/>
    </source>
</evidence>
<evidence type="ECO:0000256" key="1">
    <source>
        <dbReference type="ARBA" id="ARBA00004496"/>
    </source>
</evidence>
<dbReference type="eggNOG" id="COG0528">
    <property type="taxonomic scope" value="Bacteria"/>
</dbReference>
<dbReference type="STRING" id="536227.Ccar_00840"/>
<comment type="subunit">
    <text evidence="11">Homohexamer.</text>
</comment>
<comment type="caution">
    <text evidence="11">Lacks conserved residue(s) required for the propagation of feature annotation.</text>
</comment>
<dbReference type="UniPathway" id="UPA00159">
    <property type="reaction ID" value="UER00275"/>
</dbReference>
<feature type="binding site" evidence="11">
    <location>
        <position position="59"/>
    </location>
    <ligand>
        <name>ATP</name>
        <dbReference type="ChEBI" id="CHEBI:30616"/>
    </ligand>
</feature>
<evidence type="ECO:0000256" key="10">
    <source>
        <dbReference type="ARBA" id="ARBA00047767"/>
    </source>
</evidence>
<dbReference type="CDD" id="cd04254">
    <property type="entry name" value="AAK_UMPK-PyrH-Ec"/>
    <property type="match status" value="1"/>
</dbReference>
<proteinExistence type="inferred from homology"/>
<comment type="catalytic activity">
    <reaction evidence="10 11">
        <text>UMP + ATP = UDP + ADP</text>
        <dbReference type="Rhea" id="RHEA:24400"/>
        <dbReference type="ChEBI" id="CHEBI:30616"/>
        <dbReference type="ChEBI" id="CHEBI:57865"/>
        <dbReference type="ChEBI" id="CHEBI:58223"/>
        <dbReference type="ChEBI" id="CHEBI:456216"/>
        <dbReference type="EC" id="2.7.4.22"/>
    </reaction>
</comment>
<dbReference type="InterPro" id="IPR015963">
    <property type="entry name" value="Uridylate_kinase_bac"/>
</dbReference>
<dbReference type="Proteomes" id="UP000004198">
    <property type="component" value="Unassembled WGS sequence"/>
</dbReference>
<dbReference type="PIRSF" id="PIRSF005650">
    <property type="entry name" value="Uridylate_kin"/>
    <property type="match status" value="1"/>
</dbReference>
<dbReference type="OrthoDB" id="9807458at2"/>
<feature type="binding site" evidence="11">
    <location>
        <position position="166"/>
    </location>
    <ligand>
        <name>ATP</name>
        <dbReference type="ChEBI" id="CHEBI:30616"/>
    </ligand>
</feature>
<feature type="domain" description="Aspartate/glutamate/uridylate kinase" evidence="12">
    <location>
        <begin position="7"/>
        <end position="213"/>
    </location>
</feature>
<dbReference type="EC" id="2.7.4.22" evidence="11"/>
<keyword evidence="8 11" id="KW-0067">ATP-binding</keyword>
<evidence type="ECO:0000256" key="5">
    <source>
        <dbReference type="ARBA" id="ARBA00022679"/>
    </source>
</evidence>
<dbReference type="GO" id="GO:0005524">
    <property type="term" value="F:ATP binding"/>
    <property type="evidence" value="ECO:0007669"/>
    <property type="project" value="UniProtKB-KW"/>
</dbReference>
<dbReference type="GO" id="GO:0033862">
    <property type="term" value="F:UMP kinase activity"/>
    <property type="evidence" value="ECO:0007669"/>
    <property type="project" value="UniProtKB-EC"/>
</dbReference>
<comment type="function">
    <text evidence="11">Catalyzes the reversible phosphorylation of UMP to UDP.</text>
</comment>
<evidence type="ECO:0000256" key="6">
    <source>
        <dbReference type="ARBA" id="ARBA00022741"/>
    </source>
</evidence>
<evidence type="ECO:0000256" key="2">
    <source>
        <dbReference type="ARBA" id="ARBA00004791"/>
    </source>
</evidence>
<evidence type="ECO:0000256" key="7">
    <source>
        <dbReference type="ARBA" id="ARBA00022777"/>
    </source>
</evidence>
<evidence type="ECO:0000256" key="4">
    <source>
        <dbReference type="ARBA" id="ARBA00022490"/>
    </source>
</evidence>
<keyword evidence="14" id="KW-1185">Reference proteome</keyword>
<comment type="pathway">
    <text evidence="2 11">Pyrimidine metabolism; CTP biosynthesis via de novo pathway; UDP from UMP (UMPK route): step 1/1.</text>
</comment>
<sequence length="237" mass="25967">MCKPRYKRVMLKLSGEALAADKGYGIDFDVTNKIAEEIKALVDMGVEVGAVVGAGNIWRGRSGEGMDRTTADYMGMLATCINALALQDSLENIGVNTRVQTAIEMREVAEPFIRRRAMRHLEKSRVVIFGAGTGNPYFSTDTAAALRAAEIEADVILLAKKVDGVYDKDPHRYSDAVKFNKLSYIEVLEKGLQVMDSTATSLCMDNDIPILVFGLDNPENIRKAILGEEIGTLVCKE</sequence>
<feature type="binding site" evidence="11">
    <location>
        <begin position="12"/>
        <end position="15"/>
    </location>
    <ligand>
        <name>ATP</name>
        <dbReference type="ChEBI" id="CHEBI:30616"/>
    </ligand>
</feature>
<keyword evidence="9 11" id="KW-0665">Pyrimidine biosynthesis</keyword>
<accession>C6PQY1</accession>
<dbReference type="PANTHER" id="PTHR42833:SF4">
    <property type="entry name" value="URIDYLATE KINASE PUMPKIN, CHLOROPLASTIC"/>
    <property type="match status" value="1"/>
</dbReference>
<dbReference type="FunFam" id="3.40.1160.10:FF:000001">
    <property type="entry name" value="Uridylate kinase"/>
    <property type="match status" value="1"/>
</dbReference>
<evidence type="ECO:0000256" key="9">
    <source>
        <dbReference type="ARBA" id="ARBA00022975"/>
    </source>
</evidence>
<feature type="binding site" evidence="11">
    <location>
        <begin position="133"/>
        <end position="140"/>
    </location>
    <ligand>
        <name>UMP</name>
        <dbReference type="ChEBI" id="CHEBI:57865"/>
    </ligand>
</feature>
<feature type="binding site" evidence="11">
    <location>
        <position position="72"/>
    </location>
    <ligand>
        <name>UMP</name>
        <dbReference type="ChEBI" id="CHEBI:57865"/>
    </ligand>
</feature>
<dbReference type="HAMAP" id="MF_01220_B">
    <property type="entry name" value="PyrH_B"/>
    <property type="match status" value="1"/>
</dbReference>
<dbReference type="PANTHER" id="PTHR42833">
    <property type="entry name" value="URIDYLATE KINASE"/>
    <property type="match status" value="1"/>
</dbReference>
<comment type="similarity">
    <text evidence="3 11">Belongs to the UMP kinase family.</text>
</comment>
<organism evidence="13 14">
    <name type="scientific">Clostridium carboxidivorans P7</name>
    <dbReference type="NCBI Taxonomy" id="536227"/>
    <lineage>
        <taxon>Bacteria</taxon>
        <taxon>Bacillati</taxon>
        <taxon>Bacillota</taxon>
        <taxon>Clostridia</taxon>
        <taxon>Eubacteriales</taxon>
        <taxon>Clostridiaceae</taxon>
        <taxon>Clostridium</taxon>
    </lineage>
</organism>
<dbReference type="InterPro" id="IPR036393">
    <property type="entry name" value="AceGlu_kinase-like_sf"/>
</dbReference>
<keyword evidence="7 11" id="KW-0418">Kinase</keyword>
<dbReference type="Pfam" id="PF00696">
    <property type="entry name" value="AA_kinase"/>
    <property type="match status" value="1"/>
</dbReference>
<dbReference type="RefSeq" id="WP_007060083.1">
    <property type="nucleotide sequence ID" value="NZ_ACVI01000014.1"/>
</dbReference>
<dbReference type="Gene3D" id="3.40.1160.10">
    <property type="entry name" value="Acetylglutamate kinase-like"/>
    <property type="match status" value="1"/>
</dbReference>
<feature type="binding site" evidence="11">
    <location>
        <position position="55"/>
    </location>
    <ligand>
        <name>ATP</name>
        <dbReference type="ChEBI" id="CHEBI:30616"/>
    </ligand>
</feature>
<dbReference type="KEGG" id="cck:Ccar_00840"/>
<keyword evidence="6 11" id="KW-0547">Nucleotide-binding</keyword>
<evidence type="ECO:0000256" key="8">
    <source>
        <dbReference type="ARBA" id="ARBA00022840"/>
    </source>
</evidence>
<evidence type="ECO:0000313" key="13">
    <source>
        <dbReference type="EMBL" id="EET88345.1"/>
    </source>
</evidence>
<evidence type="ECO:0000256" key="3">
    <source>
        <dbReference type="ARBA" id="ARBA00007614"/>
    </source>
</evidence>
<protein>
    <recommendedName>
        <fullName evidence="11">Uridylate kinase</fullName>
        <shortName evidence="11">UK</shortName>
        <ecNumber evidence="11">2.7.4.22</ecNumber>
    </recommendedName>
    <alternativeName>
        <fullName evidence="11">Uridine monophosphate kinase</fullName>
        <shortName evidence="11">UMP kinase</shortName>
        <shortName evidence="11">UMPK</shortName>
    </alternativeName>
</protein>
<dbReference type="EMBL" id="ACVI01000014">
    <property type="protein sequence ID" value="EET88345.1"/>
    <property type="molecule type" value="Genomic_DNA"/>
</dbReference>
<name>C6PQY1_9CLOT</name>
<dbReference type="InterPro" id="IPR011817">
    <property type="entry name" value="Uridylate_kinase"/>
</dbReference>
<reference evidence="13 14" key="1">
    <citation type="submission" date="2009-06" db="EMBL/GenBank/DDBJ databases">
        <title>The draft genome of Clostridium carboxidivorans P7.</title>
        <authorList>
            <consortium name="US DOE Joint Genome Institute (JGI-PGF)"/>
            <person name="Lucas S."/>
            <person name="Copeland A."/>
            <person name="Lapidus A."/>
            <person name="Glavina del Rio T."/>
            <person name="Tice H."/>
            <person name="Bruce D."/>
            <person name="Goodwin L."/>
            <person name="Pitluck S."/>
            <person name="Larimer F."/>
            <person name="Land M.L."/>
            <person name="Hauser L."/>
            <person name="Hemme C.L."/>
        </authorList>
    </citation>
    <scope>NUCLEOTIDE SEQUENCE [LARGE SCALE GENOMIC DNA]</scope>
    <source>
        <strain evidence="13 14">P7</strain>
    </source>
</reference>
<comment type="activity regulation">
    <text evidence="11">Inhibited by UTP.</text>
</comment>
<dbReference type="PATRIC" id="fig|536227.13.peg.194"/>
<dbReference type="GO" id="GO:0044210">
    <property type="term" value="P:'de novo' CTP biosynthetic process"/>
    <property type="evidence" value="ECO:0007669"/>
    <property type="project" value="UniProtKB-UniRule"/>
</dbReference>